<protein>
    <submittedName>
        <fullName evidence="2">DUF2269 family protein</fullName>
    </submittedName>
</protein>
<feature type="transmembrane region" description="Helical" evidence="1">
    <location>
        <begin position="6"/>
        <end position="30"/>
    </location>
</feature>
<gene>
    <name evidence="2" type="ORF">QNH39_14380</name>
</gene>
<dbReference type="Proteomes" id="UP001178288">
    <property type="component" value="Chromosome"/>
</dbReference>
<dbReference type="InterPro" id="IPR018729">
    <property type="entry name" value="DUF2269_transmembrane"/>
</dbReference>
<dbReference type="AlphaFoldDB" id="A0AA95MKM3"/>
<keyword evidence="1" id="KW-0812">Transmembrane</keyword>
<dbReference type="RefSeq" id="WP_066087684.1">
    <property type="nucleotide sequence ID" value="NZ_CP126114.1"/>
</dbReference>
<dbReference type="Pfam" id="PF10027">
    <property type="entry name" value="DUF2269"/>
    <property type="match status" value="1"/>
</dbReference>
<keyword evidence="1" id="KW-1133">Transmembrane helix</keyword>
<feature type="transmembrane region" description="Helical" evidence="1">
    <location>
        <begin position="130"/>
        <end position="147"/>
    </location>
</feature>
<dbReference type="EMBL" id="CP126114">
    <property type="protein sequence ID" value="WHY83873.1"/>
    <property type="molecule type" value="Genomic_DNA"/>
</dbReference>
<feature type="transmembrane region" description="Helical" evidence="1">
    <location>
        <begin position="77"/>
        <end position="97"/>
    </location>
</feature>
<sequence>MTFYSFVLLIHIVAAVVGLGSTFGMPVLMGKVKNVSQAKFALSVSQGTEKLAKIGSITLLITGIIMAIMHPDLFKEIWYIVSIVIYIAVQPIAAGMLPKKANLQMEILEKHDGEKLPAEYIMVAKQAIPLNNTLHVSAVILIILMTIKPF</sequence>
<organism evidence="2 3">
    <name type="scientific">Neobacillus novalis</name>
    <dbReference type="NCBI Taxonomy" id="220687"/>
    <lineage>
        <taxon>Bacteria</taxon>
        <taxon>Bacillati</taxon>
        <taxon>Bacillota</taxon>
        <taxon>Bacilli</taxon>
        <taxon>Bacillales</taxon>
        <taxon>Bacillaceae</taxon>
        <taxon>Neobacillus</taxon>
    </lineage>
</organism>
<evidence type="ECO:0000256" key="1">
    <source>
        <dbReference type="SAM" id="Phobius"/>
    </source>
</evidence>
<dbReference type="KEGG" id="nnv:QNH39_14380"/>
<evidence type="ECO:0000313" key="2">
    <source>
        <dbReference type="EMBL" id="WHY83873.1"/>
    </source>
</evidence>
<name>A0AA95MKM3_9BACI</name>
<evidence type="ECO:0000313" key="3">
    <source>
        <dbReference type="Proteomes" id="UP001178288"/>
    </source>
</evidence>
<keyword evidence="3" id="KW-1185">Reference proteome</keyword>
<accession>A0AA95MKM3</accession>
<reference evidence="2" key="1">
    <citation type="submission" date="2023-05" db="EMBL/GenBank/DDBJ databases">
        <title>Comparative genomics of Bacillaceae isolates and their secondary metabolite potential.</title>
        <authorList>
            <person name="Song L."/>
            <person name="Nielsen L.J."/>
            <person name="Mohite O."/>
            <person name="Xu X."/>
            <person name="Weber T."/>
            <person name="Kovacs A.T."/>
        </authorList>
    </citation>
    <scope>NUCLEOTIDE SEQUENCE</scope>
    <source>
        <strain evidence="2">XLM17</strain>
    </source>
</reference>
<proteinExistence type="predicted"/>
<keyword evidence="1" id="KW-0472">Membrane</keyword>